<comment type="caution">
    <text evidence="2">The sequence shown here is derived from an EMBL/GenBank/DDBJ whole genome shotgun (WGS) entry which is preliminary data.</text>
</comment>
<name>A0A839EE05_9HYPH</name>
<dbReference type="AlphaFoldDB" id="A0A839EE05"/>
<feature type="compositionally biased region" description="Polar residues" evidence="1">
    <location>
        <begin position="67"/>
        <end position="77"/>
    </location>
</feature>
<keyword evidence="3" id="KW-1185">Reference proteome</keyword>
<dbReference type="EMBL" id="JACGXN010000001">
    <property type="protein sequence ID" value="MBA8878171.1"/>
    <property type="molecule type" value="Genomic_DNA"/>
</dbReference>
<organism evidence="2 3">
    <name type="scientific">Phyllobacterium myrsinacearum</name>
    <dbReference type="NCBI Taxonomy" id="28101"/>
    <lineage>
        <taxon>Bacteria</taxon>
        <taxon>Pseudomonadati</taxon>
        <taxon>Pseudomonadota</taxon>
        <taxon>Alphaproteobacteria</taxon>
        <taxon>Hyphomicrobiales</taxon>
        <taxon>Phyllobacteriaceae</taxon>
        <taxon>Phyllobacterium</taxon>
    </lineage>
</organism>
<feature type="region of interest" description="Disordered" evidence="1">
    <location>
        <begin position="60"/>
        <end position="99"/>
    </location>
</feature>
<gene>
    <name evidence="2" type="ORF">FHW16_001853</name>
</gene>
<dbReference type="Proteomes" id="UP000549052">
    <property type="component" value="Unassembled WGS sequence"/>
</dbReference>
<dbReference type="RefSeq" id="WP_182548997.1">
    <property type="nucleotide sequence ID" value="NZ_JACGXN010000001.1"/>
</dbReference>
<sequence>MNTVDFGIVNTIRRLWTEFAHTREEMRTERSINGLPEYLLKDIGWPDAYAERLARRNSLKEVDAGNDNASTIRQPNRLQHPAPKQGGKASQSGYFKLEY</sequence>
<reference evidence="2 3" key="1">
    <citation type="submission" date="2020-07" db="EMBL/GenBank/DDBJ databases">
        <title>Genomic Encyclopedia of Type Strains, Phase IV (KMG-V): Genome sequencing to study the core and pangenomes of soil and plant-associated prokaryotes.</title>
        <authorList>
            <person name="Whitman W."/>
        </authorList>
    </citation>
    <scope>NUCLEOTIDE SEQUENCE [LARGE SCALE GENOMIC DNA]</scope>
    <source>
        <strain evidence="2 3">AN3</strain>
    </source>
</reference>
<evidence type="ECO:0000313" key="3">
    <source>
        <dbReference type="Proteomes" id="UP000549052"/>
    </source>
</evidence>
<proteinExistence type="predicted"/>
<evidence type="ECO:0000313" key="2">
    <source>
        <dbReference type="EMBL" id="MBA8878171.1"/>
    </source>
</evidence>
<protein>
    <submittedName>
        <fullName evidence="2">Uncharacterized protein YjiS (DUF1127 family)</fullName>
    </submittedName>
</protein>
<evidence type="ECO:0000256" key="1">
    <source>
        <dbReference type="SAM" id="MobiDB-lite"/>
    </source>
</evidence>
<accession>A0A839EE05</accession>